<keyword evidence="1" id="KW-0812">Transmembrane</keyword>
<protein>
    <submittedName>
        <fullName evidence="2">Uncharacterized protein</fullName>
    </submittedName>
</protein>
<reference evidence="2 3" key="1">
    <citation type="submission" date="2018-05" db="EMBL/GenBank/DDBJ databases">
        <title>Genetic diversity of glacier-inhabiting Cryobacterium bacteria in China and description of Cryobacterium mengkeensis sp. nov. and Arthrobacter glacialis sp. nov.</title>
        <authorList>
            <person name="Liu Q."/>
            <person name="Xin Y.-H."/>
        </authorList>
    </citation>
    <scope>NUCLEOTIDE SEQUENCE [LARGE SCALE GENOMIC DNA]</scope>
    <source>
        <strain evidence="2 3">LI2</strain>
    </source>
</reference>
<comment type="caution">
    <text evidence="2">The sequence shown here is derived from an EMBL/GenBank/DDBJ whole genome shotgun (WGS) entry which is preliminary data.</text>
</comment>
<evidence type="ECO:0000313" key="3">
    <source>
        <dbReference type="Proteomes" id="UP000247832"/>
    </source>
</evidence>
<keyword evidence="1" id="KW-0472">Membrane</keyword>
<feature type="transmembrane region" description="Helical" evidence="1">
    <location>
        <begin position="68"/>
        <end position="86"/>
    </location>
</feature>
<dbReference type="Proteomes" id="UP000247832">
    <property type="component" value="Unassembled WGS sequence"/>
</dbReference>
<dbReference type="RefSeq" id="WP_110500528.1">
    <property type="nucleotide sequence ID" value="NZ_QJVD01000007.1"/>
</dbReference>
<evidence type="ECO:0000313" key="2">
    <source>
        <dbReference type="EMBL" id="PYI67853.1"/>
    </source>
</evidence>
<feature type="transmembrane region" description="Helical" evidence="1">
    <location>
        <begin position="21"/>
        <end position="40"/>
    </location>
</feature>
<dbReference type="EMBL" id="QJVD01000007">
    <property type="protein sequence ID" value="PYI67853.1"/>
    <property type="molecule type" value="Genomic_DNA"/>
</dbReference>
<keyword evidence="1" id="KW-1133">Transmembrane helix</keyword>
<name>A0A2V5LDH7_9MICC</name>
<proteinExistence type="predicted"/>
<dbReference type="OrthoDB" id="9845267at2"/>
<gene>
    <name evidence="2" type="ORF">CVV68_08280</name>
</gene>
<keyword evidence="3" id="KW-1185">Reference proteome</keyword>
<accession>A0A2V5LDH7</accession>
<evidence type="ECO:0000256" key="1">
    <source>
        <dbReference type="SAM" id="Phobius"/>
    </source>
</evidence>
<dbReference type="AlphaFoldDB" id="A0A2V5LDH7"/>
<organism evidence="2 3">
    <name type="scientific">Arthrobacter livingstonensis</name>
    <dbReference type="NCBI Taxonomy" id="670078"/>
    <lineage>
        <taxon>Bacteria</taxon>
        <taxon>Bacillati</taxon>
        <taxon>Actinomycetota</taxon>
        <taxon>Actinomycetes</taxon>
        <taxon>Micrococcales</taxon>
        <taxon>Micrococcaceae</taxon>
        <taxon>Arthrobacter</taxon>
    </lineage>
</organism>
<sequence>MAIVRTNGGGTNSLSAARAGATGVVLLVGAAVTFYAPQIFTQSLGPSTFNHGDATVQLTPWPVTLVQVGPYLLLVALASLLLAVYLRLTAAPVETVPDLAADLDNMG</sequence>